<evidence type="ECO:0000313" key="2">
    <source>
        <dbReference type="EMBL" id="KAG8454234.1"/>
    </source>
</evidence>
<evidence type="ECO:0000313" key="3">
    <source>
        <dbReference type="Proteomes" id="UP000812440"/>
    </source>
</evidence>
<proteinExistence type="predicted"/>
<protein>
    <submittedName>
        <fullName evidence="2">Uncharacterized protein</fullName>
    </submittedName>
</protein>
<sequence>MFSCTFLLCSDVEDLLLMLLKVTSSSNCLHFIVPYRVVCLVFFFFCTINGKPRGNYYPRLQKKMNASLPFSQGFPYWAISIHL</sequence>
<dbReference type="Proteomes" id="UP000812440">
    <property type="component" value="Chromosome 1"/>
</dbReference>
<accession>A0A8T2KEC9</accession>
<keyword evidence="1" id="KW-0812">Transmembrane</keyword>
<reference evidence="2" key="1">
    <citation type="thesis" date="2020" institute="ProQuest LLC" country="789 East Eisenhower Parkway, Ann Arbor, MI, USA">
        <title>Comparative Genomics and Chromosome Evolution.</title>
        <authorList>
            <person name="Mudd A.B."/>
        </authorList>
    </citation>
    <scope>NUCLEOTIDE SEQUENCE</scope>
    <source>
        <strain evidence="2">Female2</strain>
        <tissue evidence="2">Blood</tissue>
    </source>
</reference>
<keyword evidence="3" id="KW-1185">Reference proteome</keyword>
<comment type="caution">
    <text evidence="2">The sequence shown here is derived from an EMBL/GenBank/DDBJ whole genome shotgun (WGS) entry which is preliminary data.</text>
</comment>
<evidence type="ECO:0000256" key="1">
    <source>
        <dbReference type="SAM" id="Phobius"/>
    </source>
</evidence>
<name>A0A8T2KEC9_9PIPI</name>
<keyword evidence="1" id="KW-0472">Membrane</keyword>
<dbReference type="AlphaFoldDB" id="A0A8T2KEC9"/>
<dbReference type="EMBL" id="JAACNH010000001">
    <property type="protein sequence ID" value="KAG8454234.1"/>
    <property type="molecule type" value="Genomic_DNA"/>
</dbReference>
<keyword evidence="1" id="KW-1133">Transmembrane helix</keyword>
<organism evidence="2 3">
    <name type="scientific">Hymenochirus boettgeri</name>
    <name type="common">Congo dwarf clawed frog</name>
    <dbReference type="NCBI Taxonomy" id="247094"/>
    <lineage>
        <taxon>Eukaryota</taxon>
        <taxon>Metazoa</taxon>
        <taxon>Chordata</taxon>
        <taxon>Craniata</taxon>
        <taxon>Vertebrata</taxon>
        <taxon>Euteleostomi</taxon>
        <taxon>Amphibia</taxon>
        <taxon>Batrachia</taxon>
        <taxon>Anura</taxon>
        <taxon>Pipoidea</taxon>
        <taxon>Pipidae</taxon>
        <taxon>Pipinae</taxon>
        <taxon>Hymenochirus</taxon>
    </lineage>
</organism>
<gene>
    <name evidence="2" type="ORF">GDO86_000756</name>
</gene>
<feature type="transmembrane region" description="Helical" evidence="1">
    <location>
        <begin position="29"/>
        <end position="50"/>
    </location>
</feature>